<proteinExistence type="inferred from homology"/>
<reference evidence="12" key="1">
    <citation type="journal article" date="2023" name="G3 (Bethesda)">
        <title>Whole genome assembly and annotation of the endangered Caribbean coral Acropora cervicornis.</title>
        <authorList>
            <person name="Selwyn J.D."/>
            <person name="Vollmer S.V."/>
        </authorList>
    </citation>
    <scope>NUCLEOTIDE SEQUENCE</scope>
    <source>
        <strain evidence="12">K2</strain>
    </source>
</reference>
<dbReference type="SUPFAM" id="SSF81324">
    <property type="entry name" value="Voltage-gated potassium channels"/>
    <property type="match status" value="4"/>
</dbReference>
<dbReference type="PANTHER" id="PTHR11003:SF345">
    <property type="entry name" value="TWIK FAMILY OF POTASSIUM CHANNELS PROTEIN 18"/>
    <property type="match status" value="1"/>
</dbReference>
<feature type="domain" description="Potassium channel" evidence="11">
    <location>
        <begin position="74"/>
        <end position="134"/>
    </location>
</feature>
<feature type="domain" description="Potassium channel" evidence="11">
    <location>
        <begin position="166"/>
        <end position="212"/>
    </location>
</feature>
<evidence type="ECO:0000256" key="10">
    <source>
        <dbReference type="SAM" id="Phobius"/>
    </source>
</evidence>
<dbReference type="Proteomes" id="UP001249851">
    <property type="component" value="Unassembled WGS sequence"/>
</dbReference>
<evidence type="ECO:0000256" key="3">
    <source>
        <dbReference type="ARBA" id="ARBA00022692"/>
    </source>
</evidence>
<dbReference type="GO" id="GO:0015271">
    <property type="term" value="F:outward rectifier potassium channel activity"/>
    <property type="evidence" value="ECO:0007669"/>
    <property type="project" value="TreeGrafter"/>
</dbReference>
<dbReference type="AlphaFoldDB" id="A0AAD9VFV8"/>
<evidence type="ECO:0000313" key="13">
    <source>
        <dbReference type="Proteomes" id="UP001249851"/>
    </source>
</evidence>
<reference evidence="12" key="2">
    <citation type="journal article" date="2023" name="Science">
        <title>Genomic signatures of disease resistance in endangered staghorn corals.</title>
        <authorList>
            <person name="Vollmer S.V."/>
            <person name="Selwyn J.D."/>
            <person name="Despard B.A."/>
            <person name="Roesel C.L."/>
        </authorList>
    </citation>
    <scope>NUCLEOTIDE SEQUENCE</scope>
    <source>
        <strain evidence="12">K2</strain>
    </source>
</reference>
<accession>A0AAD9VFV8</accession>
<protein>
    <submittedName>
        <fullName evidence="12">Two pore potassium channel protein sup-9</fullName>
    </submittedName>
</protein>
<feature type="transmembrane region" description="Helical" evidence="10">
    <location>
        <begin position="483"/>
        <end position="502"/>
    </location>
</feature>
<organism evidence="12 13">
    <name type="scientific">Acropora cervicornis</name>
    <name type="common">Staghorn coral</name>
    <dbReference type="NCBI Taxonomy" id="6130"/>
    <lineage>
        <taxon>Eukaryota</taxon>
        <taxon>Metazoa</taxon>
        <taxon>Cnidaria</taxon>
        <taxon>Anthozoa</taxon>
        <taxon>Hexacorallia</taxon>
        <taxon>Scleractinia</taxon>
        <taxon>Astrocoeniina</taxon>
        <taxon>Acroporidae</taxon>
        <taxon>Acropora</taxon>
    </lineage>
</organism>
<feature type="transmembrane region" description="Helical" evidence="10">
    <location>
        <begin position="514"/>
        <end position="533"/>
    </location>
</feature>
<feature type="transmembrane region" description="Helical" evidence="10">
    <location>
        <begin position="192"/>
        <end position="210"/>
    </location>
</feature>
<dbReference type="Gene3D" id="1.10.287.70">
    <property type="match status" value="2"/>
</dbReference>
<gene>
    <name evidence="12" type="ORF">P5673_001957</name>
</gene>
<evidence type="ECO:0000256" key="6">
    <source>
        <dbReference type="ARBA" id="ARBA00023136"/>
    </source>
</evidence>
<feature type="transmembrane region" description="Helical" evidence="10">
    <location>
        <begin position="429"/>
        <end position="448"/>
    </location>
</feature>
<evidence type="ECO:0000256" key="7">
    <source>
        <dbReference type="ARBA" id="ARBA00023303"/>
    </source>
</evidence>
<evidence type="ECO:0000256" key="5">
    <source>
        <dbReference type="ARBA" id="ARBA00023065"/>
    </source>
</evidence>
<dbReference type="GO" id="GO:0030322">
    <property type="term" value="P:stabilization of membrane potential"/>
    <property type="evidence" value="ECO:0007669"/>
    <property type="project" value="TreeGrafter"/>
</dbReference>
<keyword evidence="6 10" id="KW-0472">Membrane</keyword>
<sequence>MKVLLKKCVLRILSLLLWVVFSAWLFVLMEYTEKDGAREKYQLLISLYKFMGTKYNMSLEDFNNFSRMAHEALTEPKLEWTIFLAIEFLFQAFTTIGYGYITPQTPEGKTLFMIICLIGIPLTMIAFKSVGELILILVNTIITKFEEKILKRSEHTHVQGKSALLLFVFMVTLLFTCGCLETLEHLTWLEGTYMWFVTLTTIGFGDYVPLKTKSPPFPPLPLNGSDESQFEPYDPKNPSPGIIEWFMPFLVIIGFSIVAAVLNAIAAVFEERKWQPRCRGCIPRKIHNREENRENDPSEKSDNGNNSVKADNYGFQNDISLMDPLHKKVIFRTLGFLLLWSLSSCVFVVIEHTDEDDVEVKRKMLWSAFEAMASKYNMSIKDFNYFSNVAYEALSEPKMQWTFITAMRFVFQAVTTIGYGFITPQTPQGQLMCILVSLLGIPITVLAFKSIGELIARCVNNIVENFEMKILKREEPKRMRKKSVALLTLLTLVLVTANGFIMMDLFQWTFIESVYFWFVTLTTIGFGDFAPVTSQRIEKLSINVSKRHQKEKGIATLVNHTSNLFTGLFYSFYLTFCLCMVSSILNSIVSAIEESKFRPPCPGCIPSDVKDCEADGEEDVSSERRPTELPFSNTKNFGIHRKENDSS</sequence>
<name>A0AAD9VFV8_ACRCE</name>
<keyword evidence="13" id="KW-1185">Reference proteome</keyword>
<keyword evidence="2 8" id="KW-0813">Transport</keyword>
<evidence type="ECO:0000256" key="9">
    <source>
        <dbReference type="SAM" id="MobiDB-lite"/>
    </source>
</evidence>
<dbReference type="EMBL" id="JARQWQ010000003">
    <property type="protein sequence ID" value="KAK2572941.1"/>
    <property type="molecule type" value="Genomic_DNA"/>
</dbReference>
<keyword evidence="3 8" id="KW-0812">Transmembrane</keyword>
<evidence type="ECO:0000313" key="12">
    <source>
        <dbReference type="EMBL" id="KAK2572941.1"/>
    </source>
</evidence>
<dbReference type="GO" id="GO:0005886">
    <property type="term" value="C:plasma membrane"/>
    <property type="evidence" value="ECO:0007669"/>
    <property type="project" value="TreeGrafter"/>
</dbReference>
<comment type="similarity">
    <text evidence="8">Belongs to the two pore domain potassium channel (TC 1.A.1.8) family.</text>
</comment>
<feature type="transmembrane region" description="Helical" evidence="10">
    <location>
        <begin position="162"/>
        <end position="180"/>
    </location>
</feature>
<dbReference type="GO" id="GO:0022841">
    <property type="term" value="F:potassium ion leak channel activity"/>
    <property type="evidence" value="ECO:0007669"/>
    <property type="project" value="TreeGrafter"/>
</dbReference>
<comment type="caution">
    <text evidence="12">The sequence shown here is derived from an EMBL/GenBank/DDBJ whole genome shotgun (WGS) entry which is preliminary data.</text>
</comment>
<evidence type="ECO:0000256" key="4">
    <source>
        <dbReference type="ARBA" id="ARBA00022989"/>
    </source>
</evidence>
<feature type="transmembrane region" description="Helical" evidence="10">
    <location>
        <begin position="329"/>
        <end position="350"/>
    </location>
</feature>
<keyword evidence="5 8" id="KW-0406">Ion transport</keyword>
<feature type="transmembrane region" description="Helical" evidence="10">
    <location>
        <begin position="245"/>
        <end position="269"/>
    </location>
</feature>
<feature type="transmembrane region" description="Helical" evidence="10">
    <location>
        <begin position="112"/>
        <end position="142"/>
    </location>
</feature>
<keyword evidence="4 10" id="KW-1133">Transmembrane helix</keyword>
<evidence type="ECO:0000256" key="2">
    <source>
        <dbReference type="ARBA" id="ARBA00022448"/>
    </source>
</evidence>
<feature type="region of interest" description="Disordered" evidence="9">
    <location>
        <begin position="615"/>
        <end position="647"/>
    </location>
</feature>
<dbReference type="Pfam" id="PF07885">
    <property type="entry name" value="Ion_trans_2"/>
    <property type="match status" value="4"/>
</dbReference>
<dbReference type="InterPro" id="IPR013099">
    <property type="entry name" value="K_chnl_dom"/>
</dbReference>
<dbReference type="PANTHER" id="PTHR11003">
    <property type="entry name" value="POTASSIUM CHANNEL, SUBFAMILY K"/>
    <property type="match status" value="1"/>
</dbReference>
<evidence type="ECO:0000256" key="8">
    <source>
        <dbReference type="RuleBase" id="RU003857"/>
    </source>
</evidence>
<evidence type="ECO:0000256" key="1">
    <source>
        <dbReference type="ARBA" id="ARBA00004141"/>
    </source>
</evidence>
<feature type="transmembrane region" description="Helical" evidence="10">
    <location>
        <begin position="80"/>
        <end position="100"/>
    </location>
</feature>
<feature type="transmembrane region" description="Helical" evidence="10">
    <location>
        <begin position="12"/>
        <end position="29"/>
    </location>
</feature>
<feature type="domain" description="Potassium channel" evidence="11">
    <location>
        <begin position="492"/>
        <end position="536"/>
    </location>
</feature>
<comment type="subcellular location">
    <subcellularLocation>
        <location evidence="1">Membrane</location>
        <topology evidence="1">Multi-pass membrane protein</topology>
    </subcellularLocation>
</comment>
<evidence type="ECO:0000259" key="11">
    <source>
        <dbReference type="Pfam" id="PF07885"/>
    </source>
</evidence>
<keyword evidence="7 8" id="KW-0407">Ion channel</keyword>
<dbReference type="InterPro" id="IPR003280">
    <property type="entry name" value="2pore_dom_K_chnl"/>
</dbReference>
<feature type="domain" description="Potassium channel" evidence="11">
    <location>
        <begin position="389"/>
        <end position="455"/>
    </location>
</feature>
<dbReference type="PRINTS" id="PR01333">
    <property type="entry name" value="2POREKCHANEL"/>
</dbReference>